<feature type="domain" description="AMP-dependent synthetase/ligase" evidence="4">
    <location>
        <begin position="27"/>
        <end position="388"/>
    </location>
</feature>
<dbReference type="Pfam" id="PF13193">
    <property type="entry name" value="AMP-binding_C"/>
    <property type="match status" value="1"/>
</dbReference>
<dbReference type="Proteomes" id="UP000409147">
    <property type="component" value="Unassembled WGS sequence"/>
</dbReference>
<dbReference type="InterPro" id="IPR020845">
    <property type="entry name" value="AMP-binding_CS"/>
</dbReference>
<dbReference type="FunFam" id="3.30.300.30:FF:000008">
    <property type="entry name" value="2,3-dihydroxybenzoate-AMP ligase"/>
    <property type="match status" value="1"/>
</dbReference>
<dbReference type="InterPro" id="IPR045851">
    <property type="entry name" value="AMP-bd_C_sf"/>
</dbReference>
<dbReference type="PANTHER" id="PTHR43767:SF10">
    <property type="entry name" value="SURFACTIN SYNTHASE SUBUNIT 1"/>
    <property type="match status" value="1"/>
</dbReference>
<dbReference type="Gene3D" id="3.40.50.980">
    <property type="match status" value="2"/>
</dbReference>
<dbReference type="RefSeq" id="WP_144094958.1">
    <property type="nucleotide sequence ID" value="NZ_CABHNB010000016.1"/>
</dbReference>
<dbReference type="Gene3D" id="2.30.38.10">
    <property type="entry name" value="Luciferase, Domain 3"/>
    <property type="match status" value="1"/>
</dbReference>
<sequence length="537" mass="59508">MAGYKKNMAQYENLEGWEKLSLGMQLDKWAIRYGNRIAVTDSEEEITYSELNQKAIGTGQYFMEKGIQKGDKVLVQLPNRISFVVVLFALAKIGAVPIMMLPAHRETELEGIIALAKPSAYIVAERYLGFYYVEMAMAMQKKFPCIQNVFVDGTQRGAWYEAETERQGVFPEVDSYSTAVLLLSGGTTGVPKLIPRTHTDYMYNARMSAKRCQLDESSVYLAALPVAHNFPLCCPGLLGTFDIGGKVVLAPTTSPDDILTAITEEKVTITALVPAMVTVCMEMLEYDEDYDISSLKILQVGGAMLEDSLADKIIEEWPCTLMQVFGTAEGLLSFTSPDDDVTVIARCQGTPVSPADEVKIVDENDEEVPTGVFGELLSRGPYTIDGYYMAEETNRTSFTEDGFYRTGDKAMWTGKGHLRMGGRIKEQINRAGEKIMPAEIEAYLCKHSDIKEAAVVGVPDETLGNRICAFILTEKGNALDVQAVHQFLKEIGVASYKLPDQVEIIEKWPLTSVGKVDKKVLVQMAQEKRGDYRDGIQ</sequence>
<evidence type="ECO:0000256" key="2">
    <source>
        <dbReference type="ARBA" id="ARBA00022598"/>
    </source>
</evidence>
<keyword evidence="3" id="KW-0812">Transmembrane</keyword>
<evidence type="ECO:0000259" key="5">
    <source>
        <dbReference type="Pfam" id="PF13193"/>
    </source>
</evidence>
<gene>
    <name evidence="6" type="primary">dhbE</name>
    <name evidence="6" type="ORF">ROSSTS7063_01006</name>
</gene>
<protein>
    <submittedName>
        <fullName evidence="6">2,3-dihydroxybenzoate-AMP ligase</fullName>
        <ecNumber evidence="6">6.3.2.-</ecNumber>
    </submittedName>
</protein>
<reference evidence="6 7" key="1">
    <citation type="submission" date="2019-07" db="EMBL/GenBank/DDBJ databases">
        <authorList>
            <person name="Hibberd C M."/>
            <person name="Gehrig L. J."/>
            <person name="Chang H.-W."/>
            <person name="Venkatesh S."/>
        </authorList>
    </citation>
    <scope>NUCLEOTIDE SEQUENCE [LARGE SCALE GENOMIC DNA]</scope>
    <source>
        <strain evidence="6">Ruminococcus_obeum_SSTS_Bg7063</strain>
    </source>
</reference>
<dbReference type="EC" id="6.3.2.-" evidence="6"/>
<proteinExistence type="inferred from homology"/>
<feature type="transmembrane region" description="Helical" evidence="3">
    <location>
        <begin position="81"/>
        <end position="101"/>
    </location>
</feature>
<evidence type="ECO:0000256" key="1">
    <source>
        <dbReference type="ARBA" id="ARBA00006432"/>
    </source>
</evidence>
<keyword evidence="3" id="KW-1133">Transmembrane helix</keyword>
<evidence type="ECO:0000259" key="4">
    <source>
        <dbReference type="Pfam" id="PF00501"/>
    </source>
</evidence>
<dbReference type="Pfam" id="PF00501">
    <property type="entry name" value="AMP-binding"/>
    <property type="match status" value="1"/>
</dbReference>
<evidence type="ECO:0000256" key="3">
    <source>
        <dbReference type="SAM" id="Phobius"/>
    </source>
</evidence>
<organism evidence="6 7">
    <name type="scientific">Blautia obeum</name>
    <dbReference type="NCBI Taxonomy" id="40520"/>
    <lineage>
        <taxon>Bacteria</taxon>
        <taxon>Bacillati</taxon>
        <taxon>Bacillota</taxon>
        <taxon>Clostridia</taxon>
        <taxon>Lachnospirales</taxon>
        <taxon>Lachnospiraceae</taxon>
        <taxon>Blautia</taxon>
    </lineage>
</organism>
<dbReference type="GO" id="GO:0016877">
    <property type="term" value="F:ligase activity, forming carbon-sulfur bonds"/>
    <property type="evidence" value="ECO:0007669"/>
    <property type="project" value="UniProtKB-ARBA"/>
</dbReference>
<dbReference type="InterPro" id="IPR025110">
    <property type="entry name" value="AMP-bd_C"/>
</dbReference>
<dbReference type="EMBL" id="CABHNB010000016">
    <property type="protein sequence ID" value="VUW99137.1"/>
    <property type="molecule type" value="Genomic_DNA"/>
</dbReference>
<evidence type="ECO:0000313" key="6">
    <source>
        <dbReference type="EMBL" id="VUW99137.1"/>
    </source>
</evidence>
<dbReference type="SUPFAM" id="SSF56801">
    <property type="entry name" value="Acetyl-CoA synthetase-like"/>
    <property type="match status" value="1"/>
</dbReference>
<dbReference type="InterPro" id="IPR050237">
    <property type="entry name" value="ATP-dep_AMP-bd_enzyme"/>
</dbReference>
<dbReference type="PROSITE" id="PS00455">
    <property type="entry name" value="AMP_BINDING"/>
    <property type="match status" value="1"/>
</dbReference>
<dbReference type="PANTHER" id="PTHR43767">
    <property type="entry name" value="LONG-CHAIN-FATTY-ACID--COA LIGASE"/>
    <property type="match status" value="1"/>
</dbReference>
<accession>A0A564SVA1</accession>
<keyword evidence="7" id="KW-1185">Reference proteome</keyword>
<name>A0A564SVA1_9FIRM</name>
<evidence type="ECO:0000313" key="7">
    <source>
        <dbReference type="Proteomes" id="UP000409147"/>
    </source>
</evidence>
<comment type="similarity">
    <text evidence="1">Belongs to the ATP-dependent AMP-binding enzyme family.</text>
</comment>
<feature type="domain" description="AMP-binding enzyme C-terminal" evidence="5">
    <location>
        <begin position="439"/>
        <end position="515"/>
    </location>
</feature>
<keyword evidence="3" id="KW-0472">Membrane</keyword>
<keyword evidence="2 6" id="KW-0436">Ligase</keyword>
<dbReference type="InterPro" id="IPR000873">
    <property type="entry name" value="AMP-dep_synth/lig_dom"/>
</dbReference>
<dbReference type="Gene3D" id="3.30.300.30">
    <property type="match status" value="1"/>
</dbReference>
<dbReference type="AlphaFoldDB" id="A0A564SVA1"/>